<dbReference type="Proteomes" id="UP000179807">
    <property type="component" value="Unassembled WGS sequence"/>
</dbReference>
<feature type="region of interest" description="Disordered" evidence="1">
    <location>
        <begin position="73"/>
        <end position="106"/>
    </location>
</feature>
<evidence type="ECO:0000313" key="3">
    <source>
        <dbReference type="Proteomes" id="UP000179807"/>
    </source>
</evidence>
<name>A0A1J4L3R0_9EUKA</name>
<reference evidence="2" key="1">
    <citation type="submission" date="2016-10" db="EMBL/GenBank/DDBJ databases">
        <authorList>
            <person name="Benchimol M."/>
            <person name="Almeida L.G."/>
            <person name="Vasconcelos A.T."/>
            <person name="Perreira-Neves A."/>
            <person name="Rosa I.A."/>
            <person name="Tasca T."/>
            <person name="Bogo M.R."/>
            <person name="de Souza W."/>
        </authorList>
    </citation>
    <scope>NUCLEOTIDE SEQUENCE [LARGE SCALE GENOMIC DNA]</scope>
    <source>
        <strain evidence="2">K</strain>
    </source>
</reference>
<dbReference type="EMBL" id="MLAK01000090">
    <property type="protein sequence ID" value="OHT16612.1"/>
    <property type="molecule type" value="Genomic_DNA"/>
</dbReference>
<sequence length="199" mass="23071">MKSPNDETENEVNATHLENKSSRAYATLINPSNSMIYHRKSSDFSQFGNLGFRQVVNRRLINTDLLSIPVEHDSENHNHRSDLQFSSNISSEDDNDVFTSNNDGNSKRKEIKSTSFNMVVQTAAIRSLLLFPQNPTSKAISDEIYANFFIKFDEWARNRKNPTPNVYTSYDLEKYNEKIEELAKEEKKWRDVLEENDNP</sequence>
<dbReference type="GeneID" id="94848633"/>
<dbReference type="VEuPathDB" id="TrichDB:TRFO_41694"/>
<dbReference type="RefSeq" id="XP_068369748.1">
    <property type="nucleotide sequence ID" value="XM_068513929.1"/>
</dbReference>
<keyword evidence="3" id="KW-1185">Reference proteome</keyword>
<proteinExistence type="predicted"/>
<gene>
    <name evidence="2" type="ORF">TRFO_41694</name>
</gene>
<comment type="caution">
    <text evidence="2">The sequence shown here is derived from an EMBL/GenBank/DDBJ whole genome shotgun (WGS) entry which is preliminary data.</text>
</comment>
<dbReference type="AlphaFoldDB" id="A0A1J4L3R0"/>
<accession>A0A1J4L3R0</accession>
<evidence type="ECO:0000256" key="1">
    <source>
        <dbReference type="SAM" id="MobiDB-lite"/>
    </source>
</evidence>
<feature type="compositionally biased region" description="Basic and acidic residues" evidence="1">
    <location>
        <begin position="73"/>
        <end position="82"/>
    </location>
</feature>
<protein>
    <submittedName>
        <fullName evidence="2">Uncharacterized protein</fullName>
    </submittedName>
</protein>
<evidence type="ECO:0000313" key="2">
    <source>
        <dbReference type="EMBL" id="OHT16612.1"/>
    </source>
</evidence>
<organism evidence="2 3">
    <name type="scientific">Tritrichomonas foetus</name>
    <dbReference type="NCBI Taxonomy" id="1144522"/>
    <lineage>
        <taxon>Eukaryota</taxon>
        <taxon>Metamonada</taxon>
        <taxon>Parabasalia</taxon>
        <taxon>Tritrichomonadida</taxon>
        <taxon>Tritrichomonadidae</taxon>
        <taxon>Tritrichomonas</taxon>
    </lineage>
</organism>